<evidence type="ECO:0000313" key="2">
    <source>
        <dbReference type="Proteomes" id="UP000535954"/>
    </source>
</evidence>
<accession>A0A7Y1M876</accession>
<dbReference type="AlphaFoldDB" id="A0A7Y1M876"/>
<dbReference type="Proteomes" id="UP000535954">
    <property type="component" value="Unassembled WGS sequence"/>
</dbReference>
<dbReference type="RefSeq" id="WP_169900664.1">
    <property type="nucleotide sequence ID" value="NZ_JAAQYH010000030.1"/>
</dbReference>
<dbReference type="EMBL" id="JAAQYH010000030">
    <property type="protein sequence ID" value="NNA77018.1"/>
    <property type="molecule type" value="Genomic_DNA"/>
</dbReference>
<sequence>MNHLYSVGAKAAQWFQIGQQGRHWQLKRAEDIPGTVDDADAHRVFSLATRLI</sequence>
<protein>
    <submittedName>
        <fullName evidence="1">Uncharacterized protein</fullName>
    </submittedName>
</protein>
<evidence type="ECO:0000313" key="1">
    <source>
        <dbReference type="EMBL" id="NNA77018.1"/>
    </source>
</evidence>
<proteinExistence type="predicted"/>
<reference evidence="1 2" key="1">
    <citation type="journal article" date="2020" name="Front. Microbiol.">
        <title>Genetic Organization of the aprX-lipA2 Operon Affects the Proteolytic Potential of Pseudomonas Species in Milk.</title>
        <authorList>
            <person name="Maier C."/>
            <person name="Huptas C."/>
            <person name="von Neubeck M."/>
            <person name="Scherer S."/>
            <person name="Wenning M."/>
            <person name="Lucking G."/>
        </authorList>
    </citation>
    <scope>NUCLEOTIDE SEQUENCE [LARGE SCALE GENOMIC DNA]</scope>
    <source>
        <strain evidence="1 2">WS 5405</strain>
    </source>
</reference>
<organism evidence="1 2">
    <name type="scientific">Pseudomonas lactis</name>
    <dbReference type="NCBI Taxonomy" id="1615674"/>
    <lineage>
        <taxon>Bacteria</taxon>
        <taxon>Pseudomonadati</taxon>
        <taxon>Pseudomonadota</taxon>
        <taxon>Gammaproteobacteria</taxon>
        <taxon>Pseudomonadales</taxon>
        <taxon>Pseudomonadaceae</taxon>
        <taxon>Pseudomonas</taxon>
    </lineage>
</organism>
<name>A0A7Y1M876_9PSED</name>
<comment type="caution">
    <text evidence="1">The sequence shown here is derived from an EMBL/GenBank/DDBJ whole genome shotgun (WGS) entry which is preliminary data.</text>
</comment>
<gene>
    <name evidence="1" type="ORF">HBO13_30755</name>
</gene>